<feature type="binding site" evidence="11">
    <location>
        <position position="238"/>
    </location>
    <ligand>
        <name>Mn(2+)</name>
        <dbReference type="ChEBI" id="CHEBI:29035"/>
    </ligand>
</feature>
<accession>A0A7T8BA82</accession>
<reference evidence="13" key="1">
    <citation type="submission" date="2021-01" db="EMBL/GenBank/DDBJ databases">
        <title>Description of Breznakiella homolactica.</title>
        <authorList>
            <person name="Song Y."/>
            <person name="Brune A."/>
        </authorList>
    </citation>
    <scope>NUCLEOTIDE SEQUENCE</scope>
    <source>
        <strain evidence="13">RmG30</strain>
    </source>
</reference>
<dbReference type="RefSeq" id="WP_215626401.1">
    <property type="nucleotide sequence ID" value="NZ_CP067089.2"/>
</dbReference>
<dbReference type="SMART" id="SM00917">
    <property type="entry name" value="LeuA_dimer"/>
    <property type="match status" value="1"/>
</dbReference>
<dbReference type="SUPFAM" id="SSF51569">
    <property type="entry name" value="Aldolase"/>
    <property type="match status" value="1"/>
</dbReference>
<dbReference type="FunFam" id="3.30.160.270:FF:000003">
    <property type="entry name" value="2-isopropylmalate synthase"/>
    <property type="match status" value="1"/>
</dbReference>
<dbReference type="UniPathway" id="UPA00048">
    <property type="reaction ID" value="UER00070"/>
</dbReference>
<keyword evidence="9 11" id="KW-0464">Manganese</keyword>
<dbReference type="GO" id="GO:0003985">
    <property type="term" value="F:acetyl-CoA C-acetyltransferase activity"/>
    <property type="evidence" value="ECO:0007669"/>
    <property type="project" value="UniProtKB-UniRule"/>
</dbReference>
<dbReference type="PANTHER" id="PTHR10277">
    <property type="entry name" value="HOMOCITRATE SYNTHASE-RELATED"/>
    <property type="match status" value="1"/>
</dbReference>
<protein>
    <recommendedName>
        <fullName evidence="4 11">2-isopropylmalate synthase</fullName>
        <ecNumber evidence="3 11">2.3.3.13</ecNumber>
    </recommendedName>
    <alternativeName>
        <fullName evidence="11">Alpha-IPM synthase</fullName>
    </alternativeName>
    <alternativeName>
        <fullName evidence="11">Alpha-isopropylmalate synthase</fullName>
    </alternativeName>
</protein>
<keyword evidence="6 11" id="KW-0028">Amino-acid biosynthesis</keyword>
<dbReference type="AlphaFoldDB" id="A0A7T8BA82"/>
<keyword evidence="10 11" id="KW-0100">Branched-chain amino acid biosynthesis</keyword>
<dbReference type="Proteomes" id="UP000595917">
    <property type="component" value="Chromosome"/>
</dbReference>
<dbReference type="GO" id="GO:0009098">
    <property type="term" value="P:L-leucine biosynthetic process"/>
    <property type="evidence" value="ECO:0007669"/>
    <property type="project" value="UniProtKB-UniRule"/>
</dbReference>
<evidence type="ECO:0000256" key="2">
    <source>
        <dbReference type="ARBA" id="ARBA00009396"/>
    </source>
</evidence>
<comment type="subunit">
    <text evidence="11">Homodimer.</text>
</comment>
<evidence type="ECO:0000256" key="10">
    <source>
        <dbReference type="ARBA" id="ARBA00023304"/>
    </source>
</evidence>
<dbReference type="EMBL" id="CP067089">
    <property type="protein sequence ID" value="QQO09096.1"/>
    <property type="molecule type" value="Genomic_DNA"/>
</dbReference>
<name>A0A7T8BA82_9SPIR</name>
<dbReference type="Gene3D" id="1.10.238.260">
    <property type="match status" value="1"/>
</dbReference>
<dbReference type="HAMAP" id="MF_01025">
    <property type="entry name" value="LeuA_type1"/>
    <property type="match status" value="1"/>
</dbReference>
<dbReference type="InterPro" id="IPR050073">
    <property type="entry name" value="2-IPM_HCS-like"/>
</dbReference>
<evidence type="ECO:0000256" key="5">
    <source>
        <dbReference type="ARBA" id="ARBA00022430"/>
    </source>
</evidence>
<dbReference type="Gene3D" id="3.20.20.70">
    <property type="entry name" value="Aldolase class I"/>
    <property type="match status" value="1"/>
</dbReference>
<dbReference type="KEGG" id="bhc:JFL75_19540"/>
<dbReference type="PANTHER" id="PTHR10277:SF9">
    <property type="entry name" value="2-ISOPROPYLMALATE SYNTHASE 1, CHLOROPLASTIC-RELATED"/>
    <property type="match status" value="1"/>
</dbReference>
<dbReference type="NCBIfam" id="TIGR00973">
    <property type="entry name" value="leuA_bact"/>
    <property type="match status" value="1"/>
</dbReference>
<feature type="domain" description="Pyruvate carboxyltransferase" evidence="12">
    <location>
        <begin position="5"/>
        <end position="267"/>
    </location>
</feature>
<dbReference type="GO" id="GO:0030145">
    <property type="term" value="F:manganese ion binding"/>
    <property type="evidence" value="ECO:0007669"/>
    <property type="project" value="UniProtKB-UniRule"/>
</dbReference>
<evidence type="ECO:0000259" key="12">
    <source>
        <dbReference type="PROSITE" id="PS50991"/>
    </source>
</evidence>
<gene>
    <name evidence="11" type="primary">leuA</name>
    <name evidence="13" type="ORF">JFL75_19540</name>
</gene>
<keyword evidence="11" id="KW-0963">Cytoplasm</keyword>
<dbReference type="InterPro" id="IPR036230">
    <property type="entry name" value="LeuA_allosteric_dom_sf"/>
</dbReference>
<feature type="binding site" evidence="11">
    <location>
        <position position="204"/>
    </location>
    <ligand>
        <name>Mn(2+)</name>
        <dbReference type="ChEBI" id="CHEBI:29035"/>
    </ligand>
</feature>
<dbReference type="GO" id="GO:0003852">
    <property type="term" value="F:2-isopropylmalate synthase activity"/>
    <property type="evidence" value="ECO:0007669"/>
    <property type="project" value="UniProtKB-UniRule"/>
</dbReference>
<dbReference type="GO" id="GO:0005737">
    <property type="term" value="C:cytoplasm"/>
    <property type="evidence" value="ECO:0007669"/>
    <property type="project" value="UniProtKB-UniRule"/>
</dbReference>
<dbReference type="Pfam" id="PF22617">
    <property type="entry name" value="HCS_D2"/>
    <property type="match status" value="1"/>
</dbReference>
<proteinExistence type="inferred from homology"/>
<organism evidence="13 14">
    <name type="scientific">Breznakiella homolactica</name>
    <dbReference type="NCBI Taxonomy" id="2798577"/>
    <lineage>
        <taxon>Bacteria</taxon>
        <taxon>Pseudomonadati</taxon>
        <taxon>Spirochaetota</taxon>
        <taxon>Spirochaetia</taxon>
        <taxon>Spirochaetales</taxon>
        <taxon>Breznakiellaceae</taxon>
        <taxon>Breznakiella</taxon>
    </lineage>
</organism>
<dbReference type="InterPro" id="IPR002034">
    <property type="entry name" value="AIPM/Hcit_synth_CS"/>
</dbReference>
<evidence type="ECO:0000313" key="13">
    <source>
        <dbReference type="EMBL" id="QQO09096.1"/>
    </source>
</evidence>
<keyword evidence="8 11" id="KW-0479">Metal-binding</keyword>
<evidence type="ECO:0000256" key="7">
    <source>
        <dbReference type="ARBA" id="ARBA00022679"/>
    </source>
</evidence>
<evidence type="ECO:0000313" key="14">
    <source>
        <dbReference type="Proteomes" id="UP000595917"/>
    </source>
</evidence>
<sequence length="520" mass="56038">MARIAQIFDTTLRDGEQAPGCSMNLQEKLEVARRLEKLGVDVMEAGFPAASPGDLEAVKTIAGIIKDCSVAGLCRSLEKDIDAGREALMNAASPRIHIFLATSPIHMEYKLKMTPEQVIERAVSAVAYAKKFCGDVEFSAEDASRSDPDFLCKVFGAVINAGATVVNVPDTVGYAMPDEFAKLIGYVKENTPNMDRARLSVHCHNDLGLGVANTLAAAAAGADQLECTVNGIGERAGNASLEEIVMGLKVRKDFYGIDTRIDTAQIYSTSRLVSQVTGVKVQPNKAVVGENAFAHEAGIHQHGVMANRATYEIMTPESVGIPKNRMVLGKHSGRHAFEDRLKDMGYTVEKETLDAVFMEFKVLADKKKVVSDRDIEALVMGAASSVPETYKLDRWVVNSGSALTATSTIRLQHKDGSFHEKVAVGDGPIDAAFKAIDQITGKDPDLESYELGAITGGEDAQGETTVKISWDGRFWNGRGISTDVVESSIKAYIAAINAMEWELSATDVAKGKREEAMKGV</sequence>
<dbReference type="NCBIfam" id="NF002086">
    <property type="entry name" value="PRK00915.1-3"/>
    <property type="match status" value="1"/>
</dbReference>
<comment type="pathway">
    <text evidence="1 11">Amino-acid biosynthesis; L-leucine biosynthesis; L-leucine from 3-methyl-2-oxobutanoate: step 1/4.</text>
</comment>
<dbReference type="FunFam" id="3.20.20.70:FF:000010">
    <property type="entry name" value="2-isopropylmalate synthase"/>
    <property type="match status" value="1"/>
</dbReference>
<keyword evidence="5 11" id="KW-0432">Leucine biosynthesis</keyword>
<keyword evidence="14" id="KW-1185">Reference proteome</keyword>
<comment type="catalytic activity">
    <reaction evidence="11">
        <text>3-methyl-2-oxobutanoate + acetyl-CoA + H2O = (2S)-2-isopropylmalate + CoA + H(+)</text>
        <dbReference type="Rhea" id="RHEA:21524"/>
        <dbReference type="ChEBI" id="CHEBI:1178"/>
        <dbReference type="ChEBI" id="CHEBI:11851"/>
        <dbReference type="ChEBI" id="CHEBI:15377"/>
        <dbReference type="ChEBI" id="CHEBI:15378"/>
        <dbReference type="ChEBI" id="CHEBI:57287"/>
        <dbReference type="ChEBI" id="CHEBI:57288"/>
        <dbReference type="EC" id="2.3.3.13"/>
    </reaction>
</comment>
<dbReference type="EC" id="2.3.3.13" evidence="3 11"/>
<comment type="function">
    <text evidence="11">Catalyzes the condensation of the acetyl group of acetyl-CoA with 3-methyl-2-oxobutanoate (2-ketoisovalerate) to form 3-carboxy-3-hydroxy-4-methylpentanoate (2-isopropylmalate).</text>
</comment>
<dbReference type="Pfam" id="PF08502">
    <property type="entry name" value="LeuA_dimer"/>
    <property type="match status" value="1"/>
</dbReference>
<dbReference type="CDD" id="cd07940">
    <property type="entry name" value="DRE_TIM_IPMS"/>
    <property type="match status" value="1"/>
</dbReference>
<dbReference type="FunFam" id="1.10.238.260:FF:000001">
    <property type="entry name" value="2-isopropylmalate synthase"/>
    <property type="match status" value="1"/>
</dbReference>
<dbReference type="InterPro" id="IPR054691">
    <property type="entry name" value="LeuA/HCS_post-cat"/>
</dbReference>
<dbReference type="InterPro" id="IPR000891">
    <property type="entry name" value="PYR_CT"/>
</dbReference>
<evidence type="ECO:0000256" key="6">
    <source>
        <dbReference type="ARBA" id="ARBA00022605"/>
    </source>
</evidence>
<dbReference type="NCBIfam" id="NF002085">
    <property type="entry name" value="PRK00915.1-2"/>
    <property type="match status" value="1"/>
</dbReference>
<comment type="cofactor">
    <cofactor evidence="11">
        <name>Mn(2+)</name>
        <dbReference type="ChEBI" id="CHEBI:29035"/>
    </cofactor>
</comment>
<comment type="similarity">
    <text evidence="2 11">Belongs to the alpha-IPM synthase/homocitrate synthase family. LeuA type 1 subfamily.</text>
</comment>
<evidence type="ECO:0000256" key="4">
    <source>
        <dbReference type="ARBA" id="ARBA00018198"/>
    </source>
</evidence>
<keyword evidence="13" id="KW-0012">Acyltransferase</keyword>
<dbReference type="InterPro" id="IPR005671">
    <property type="entry name" value="LeuA_bact_synth"/>
</dbReference>
<dbReference type="PROSITE" id="PS00816">
    <property type="entry name" value="AIPM_HOMOCIT_SYNTH_2"/>
    <property type="match status" value="1"/>
</dbReference>
<evidence type="ECO:0000256" key="9">
    <source>
        <dbReference type="ARBA" id="ARBA00023211"/>
    </source>
</evidence>
<feature type="binding site" evidence="11">
    <location>
        <position position="202"/>
    </location>
    <ligand>
        <name>Mn(2+)</name>
        <dbReference type="ChEBI" id="CHEBI:29035"/>
    </ligand>
</feature>
<dbReference type="Gene3D" id="3.30.160.270">
    <property type="match status" value="1"/>
</dbReference>
<dbReference type="SUPFAM" id="SSF110921">
    <property type="entry name" value="2-isopropylmalate synthase LeuA, allosteric (dimerisation) domain"/>
    <property type="match status" value="1"/>
</dbReference>
<dbReference type="Pfam" id="PF00682">
    <property type="entry name" value="HMGL-like"/>
    <property type="match status" value="1"/>
</dbReference>
<dbReference type="InterPro" id="IPR013709">
    <property type="entry name" value="2-isopropylmalate_synth_dimer"/>
</dbReference>
<dbReference type="InterPro" id="IPR013785">
    <property type="entry name" value="Aldolase_TIM"/>
</dbReference>
<dbReference type="PROSITE" id="PS00815">
    <property type="entry name" value="AIPM_HOMOCIT_SYNTH_1"/>
    <property type="match status" value="1"/>
</dbReference>
<evidence type="ECO:0000256" key="8">
    <source>
        <dbReference type="ARBA" id="ARBA00022723"/>
    </source>
</evidence>
<feature type="binding site" evidence="11">
    <location>
        <position position="14"/>
    </location>
    <ligand>
        <name>Mn(2+)</name>
        <dbReference type="ChEBI" id="CHEBI:29035"/>
    </ligand>
</feature>
<evidence type="ECO:0000256" key="11">
    <source>
        <dbReference type="HAMAP-Rule" id="MF_01025"/>
    </source>
</evidence>
<evidence type="ECO:0000256" key="3">
    <source>
        <dbReference type="ARBA" id="ARBA00012973"/>
    </source>
</evidence>
<evidence type="ECO:0000256" key="1">
    <source>
        <dbReference type="ARBA" id="ARBA00004689"/>
    </source>
</evidence>
<keyword evidence="7 11" id="KW-0808">Transferase</keyword>
<feature type="region of interest" description="Regulatory domain" evidence="11">
    <location>
        <begin position="391"/>
        <end position="520"/>
    </location>
</feature>
<dbReference type="PROSITE" id="PS50991">
    <property type="entry name" value="PYR_CT"/>
    <property type="match status" value="1"/>
</dbReference>